<proteinExistence type="predicted"/>
<dbReference type="RefSeq" id="WP_157611747.1">
    <property type="nucleotide sequence ID" value="NZ_CP046622.1"/>
</dbReference>
<reference evidence="2 3" key="1">
    <citation type="submission" date="2019-12" db="EMBL/GenBank/DDBJ databases">
        <title>Hybrid Genome Assemblies of two High G+C Isolates from Undergraduate Microbiology Courses.</title>
        <authorList>
            <person name="Ne Ville C.J."/>
            <person name="Enright D."/>
            <person name="Hernandez I."/>
            <person name="Dodsworth J."/>
            <person name="Orwin P.M."/>
        </authorList>
    </citation>
    <scope>NUCLEOTIDE SEQUENCE [LARGE SCALE GENOMIC DNA]</scope>
    <source>
        <strain evidence="2 3">CSUSB</strain>
    </source>
</reference>
<feature type="domain" description="SnoaL-like" evidence="1">
    <location>
        <begin position="10"/>
        <end position="117"/>
    </location>
</feature>
<evidence type="ECO:0000313" key="3">
    <source>
        <dbReference type="Proteomes" id="UP000425817"/>
    </source>
</evidence>
<evidence type="ECO:0000313" key="2">
    <source>
        <dbReference type="EMBL" id="QGW80547.1"/>
    </source>
</evidence>
<organism evidence="2 3">
    <name type="scientific">Variovorax paradoxus</name>
    <dbReference type="NCBI Taxonomy" id="34073"/>
    <lineage>
        <taxon>Bacteria</taxon>
        <taxon>Pseudomonadati</taxon>
        <taxon>Pseudomonadota</taxon>
        <taxon>Betaproteobacteria</taxon>
        <taxon>Burkholderiales</taxon>
        <taxon>Comamonadaceae</taxon>
        <taxon>Variovorax</taxon>
    </lineage>
</organism>
<dbReference type="InterPro" id="IPR037401">
    <property type="entry name" value="SnoaL-like"/>
</dbReference>
<gene>
    <name evidence="2" type="ORF">GOQ09_02575</name>
</gene>
<dbReference type="InterPro" id="IPR032710">
    <property type="entry name" value="NTF2-like_dom_sf"/>
</dbReference>
<protein>
    <submittedName>
        <fullName evidence="2">Nuclear transport factor 2 family protein</fullName>
    </submittedName>
</protein>
<name>A0A6I6HIF0_VARPD</name>
<evidence type="ECO:0000259" key="1">
    <source>
        <dbReference type="Pfam" id="PF12680"/>
    </source>
</evidence>
<accession>A0A6I6HIF0</accession>
<dbReference type="EMBL" id="CP046622">
    <property type="protein sequence ID" value="QGW80547.1"/>
    <property type="molecule type" value="Genomic_DNA"/>
</dbReference>
<dbReference type="OrthoDB" id="391735at2"/>
<sequence>MTAAANAQTIERFYEAFSRLDAATMAACYASDAQFDDEAFSLRGRQQVGGMWRMLCSATKAGGADVWKLTWRDVHADDTSGQAHWDAHYRFSATGRVVDNSIDARFGFTPDGLIATHRDSFDFWAWSRQALGAPGLLLGWTPMLRKKVRATAATNLATYLARQP</sequence>
<dbReference type="Gene3D" id="3.10.450.50">
    <property type="match status" value="1"/>
</dbReference>
<dbReference type="AlphaFoldDB" id="A0A6I6HIF0"/>
<dbReference type="Proteomes" id="UP000425817">
    <property type="component" value="Chromosome"/>
</dbReference>
<dbReference type="SUPFAM" id="SSF54427">
    <property type="entry name" value="NTF2-like"/>
    <property type="match status" value="1"/>
</dbReference>
<dbReference type="Pfam" id="PF12680">
    <property type="entry name" value="SnoaL_2"/>
    <property type="match status" value="1"/>
</dbReference>